<dbReference type="SUPFAM" id="SSF50331">
    <property type="entry name" value="MOP-like"/>
    <property type="match status" value="1"/>
</dbReference>
<dbReference type="EMBL" id="JAUYVI010000006">
    <property type="protein sequence ID" value="MDQ7249967.1"/>
    <property type="molecule type" value="Genomic_DNA"/>
</dbReference>
<comment type="caution">
    <text evidence="5">The sequence shown here is derived from an EMBL/GenBank/DDBJ whole genome shotgun (WGS) entry which is preliminary data.</text>
</comment>
<dbReference type="RefSeq" id="WP_379958605.1">
    <property type="nucleotide sequence ID" value="NZ_JAUYVI010000006.1"/>
</dbReference>
<dbReference type="SMART" id="SM00382">
    <property type="entry name" value="AAA"/>
    <property type="match status" value="1"/>
</dbReference>
<dbReference type="PANTHER" id="PTHR42781:SF4">
    <property type="entry name" value="SPERMIDINE_PUTRESCINE IMPORT ATP-BINDING PROTEIN POTA"/>
    <property type="match status" value="1"/>
</dbReference>
<keyword evidence="1" id="KW-0813">Transport</keyword>
<proteinExistence type="predicted"/>
<dbReference type="PROSITE" id="PS00211">
    <property type="entry name" value="ABC_TRANSPORTER_1"/>
    <property type="match status" value="1"/>
</dbReference>
<dbReference type="PANTHER" id="PTHR42781">
    <property type="entry name" value="SPERMIDINE/PUTRESCINE IMPORT ATP-BINDING PROTEIN POTA"/>
    <property type="match status" value="1"/>
</dbReference>
<evidence type="ECO:0000313" key="5">
    <source>
        <dbReference type="EMBL" id="MDQ7249967.1"/>
    </source>
</evidence>
<keyword evidence="2" id="KW-0547">Nucleotide-binding</keyword>
<evidence type="ECO:0000256" key="2">
    <source>
        <dbReference type="ARBA" id="ARBA00022741"/>
    </source>
</evidence>
<dbReference type="InterPro" id="IPR027417">
    <property type="entry name" value="P-loop_NTPase"/>
</dbReference>
<dbReference type="PROSITE" id="PS50893">
    <property type="entry name" value="ABC_TRANSPORTER_2"/>
    <property type="match status" value="1"/>
</dbReference>
<gene>
    <name evidence="5" type="ORF">Q8A70_19920</name>
</gene>
<dbReference type="InterPro" id="IPR050093">
    <property type="entry name" value="ABC_SmlMolc_Importer"/>
</dbReference>
<dbReference type="InterPro" id="IPR003593">
    <property type="entry name" value="AAA+_ATPase"/>
</dbReference>
<evidence type="ECO:0000256" key="3">
    <source>
        <dbReference type="ARBA" id="ARBA00022840"/>
    </source>
</evidence>
<dbReference type="Pfam" id="PF00005">
    <property type="entry name" value="ABC_tran"/>
    <property type="match status" value="1"/>
</dbReference>
<protein>
    <submittedName>
        <fullName evidence="5">ABC transporter ATP-binding protein</fullName>
    </submittedName>
</protein>
<reference evidence="6" key="1">
    <citation type="submission" date="2023-08" db="EMBL/GenBank/DDBJ databases">
        <title>Rhodospirillaceae gen. nov., a novel taxon isolated from the Yangtze River Yuezi River estuary sludge.</title>
        <authorList>
            <person name="Ruan L."/>
        </authorList>
    </citation>
    <scope>NUCLEOTIDE SEQUENCE [LARGE SCALE GENOMIC DNA]</scope>
    <source>
        <strain evidence="6">R-7</strain>
    </source>
</reference>
<dbReference type="InterPro" id="IPR013611">
    <property type="entry name" value="Transp-assoc_OB_typ2"/>
</dbReference>
<name>A0ABU0YQG4_9PROT</name>
<accession>A0ABU0YQG4</accession>
<evidence type="ECO:0000259" key="4">
    <source>
        <dbReference type="PROSITE" id="PS50893"/>
    </source>
</evidence>
<feature type="domain" description="ABC transporter" evidence="4">
    <location>
        <begin position="6"/>
        <end position="236"/>
    </location>
</feature>
<dbReference type="SUPFAM" id="SSF52540">
    <property type="entry name" value="P-loop containing nucleoside triphosphate hydrolases"/>
    <property type="match status" value="1"/>
</dbReference>
<evidence type="ECO:0000256" key="1">
    <source>
        <dbReference type="ARBA" id="ARBA00022448"/>
    </source>
</evidence>
<dbReference type="Pfam" id="PF08402">
    <property type="entry name" value="TOBE_2"/>
    <property type="match status" value="1"/>
</dbReference>
<keyword evidence="6" id="KW-1185">Reference proteome</keyword>
<evidence type="ECO:0000313" key="6">
    <source>
        <dbReference type="Proteomes" id="UP001230156"/>
    </source>
</evidence>
<dbReference type="InterPro" id="IPR003439">
    <property type="entry name" value="ABC_transporter-like_ATP-bd"/>
</dbReference>
<sequence>MTGVTLELQSVTRRFGPVTAVDKTDLAIEQGEFFALLGPSGSGKTTLLRIIAGLERPDEGRVLIGGREVTDLPPYARNVGMVFQNFLLFPHKTVAENIVFPLRMQRASRAHRDEQLKWALSLLRLDGLGGRYPNELSGGQQQRVALARGLIARPALLLLDEPLANLDRELRSEMEVEIRRYQKELGIPFIYVTHNQEEALTMSDRIAVMRNGRFEQIGAKTEIYTNPASAFVATFVGHANRISGGIADIQGDLARIEWGGGSVLAPRPGSAQRGSAISVFVKHEDMAIHGAGLNGKRPEGVNQLAGTLRDIIFKGQTANYIVALPTGDDLVVSGTPRAGVARPNDAVIVSWPIEAGACFPREDA</sequence>
<dbReference type="Gene3D" id="3.40.50.300">
    <property type="entry name" value="P-loop containing nucleotide triphosphate hydrolases"/>
    <property type="match status" value="1"/>
</dbReference>
<dbReference type="InterPro" id="IPR017871">
    <property type="entry name" value="ABC_transporter-like_CS"/>
</dbReference>
<keyword evidence="3 5" id="KW-0067">ATP-binding</keyword>
<dbReference type="Proteomes" id="UP001230156">
    <property type="component" value="Unassembled WGS sequence"/>
</dbReference>
<dbReference type="InterPro" id="IPR008995">
    <property type="entry name" value="Mo/tungstate-bd_C_term_dom"/>
</dbReference>
<organism evidence="5 6">
    <name type="scientific">Dongia sedimenti</name>
    <dbReference type="NCBI Taxonomy" id="3064282"/>
    <lineage>
        <taxon>Bacteria</taxon>
        <taxon>Pseudomonadati</taxon>
        <taxon>Pseudomonadota</taxon>
        <taxon>Alphaproteobacteria</taxon>
        <taxon>Rhodospirillales</taxon>
        <taxon>Dongiaceae</taxon>
        <taxon>Dongia</taxon>
    </lineage>
</organism>
<dbReference type="GO" id="GO:0005524">
    <property type="term" value="F:ATP binding"/>
    <property type="evidence" value="ECO:0007669"/>
    <property type="project" value="UniProtKB-KW"/>
</dbReference>